<dbReference type="EMBL" id="JRRC01113203">
    <property type="protein sequence ID" value="KHG00122.1"/>
    <property type="molecule type" value="Genomic_DNA"/>
</dbReference>
<gene>
    <name evidence="1" type="ORF">F383_38760</name>
</gene>
<evidence type="ECO:0000313" key="1">
    <source>
        <dbReference type="EMBL" id="KHG00122.1"/>
    </source>
</evidence>
<comment type="caution">
    <text evidence="1">The sequence shown here is derived from an EMBL/GenBank/DDBJ whole genome shotgun (WGS) entry which is preliminary data.</text>
</comment>
<accession>A0A0B0MIA9</accession>
<reference evidence="2" key="1">
    <citation type="submission" date="2014-09" db="EMBL/GenBank/DDBJ databases">
        <authorList>
            <person name="Mudge J."/>
            <person name="Ramaraj T."/>
            <person name="Lindquist I.E."/>
            <person name="Bharti A.K."/>
            <person name="Sundararajan A."/>
            <person name="Cameron C.T."/>
            <person name="Woodward J.E."/>
            <person name="May G.D."/>
            <person name="Brubaker C."/>
            <person name="Broadhvest J."/>
            <person name="Wilkins T.A."/>
        </authorList>
    </citation>
    <scope>NUCLEOTIDE SEQUENCE</scope>
    <source>
        <strain evidence="2">cv. AKA8401</strain>
    </source>
</reference>
<keyword evidence="2" id="KW-1185">Reference proteome</keyword>
<name>A0A0B0MIA9_GOSAR</name>
<evidence type="ECO:0000313" key="2">
    <source>
        <dbReference type="Proteomes" id="UP000032142"/>
    </source>
</evidence>
<dbReference type="AlphaFoldDB" id="A0A0B0MIA9"/>
<organism evidence="1 2">
    <name type="scientific">Gossypium arboreum</name>
    <name type="common">Tree cotton</name>
    <name type="synonym">Gossypium nanking</name>
    <dbReference type="NCBI Taxonomy" id="29729"/>
    <lineage>
        <taxon>Eukaryota</taxon>
        <taxon>Viridiplantae</taxon>
        <taxon>Streptophyta</taxon>
        <taxon>Embryophyta</taxon>
        <taxon>Tracheophyta</taxon>
        <taxon>Spermatophyta</taxon>
        <taxon>Magnoliopsida</taxon>
        <taxon>eudicotyledons</taxon>
        <taxon>Gunneridae</taxon>
        <taxon>Pentapetalae</taxon>
        <taxon>rosids</taxon>
        <taxon>malvids</taxon>
        <taxon>Malvales</taxon>
        <taxon>Malvaceae</taxon>
        <taxon>Malvoideae</taxon>
        <taxon>Gossypium</taxon>
    </lineage>
</organism>
<proteinExistence type="predicted"/>
<dbReference type="Proteomes" id="UP000032142">
    <property type="component" value="Unassembled WGS sequence"/>
</dbReference>
<protein>
    <submittedName>
        <fullName evidence="1">Uncharacterized protein</fullName>
    </submittedName>
</protein>
<sequence>MNPASEMNQSTFLESWNALKPSKLIFSELDSTWARQGHARVQLLQAVLEPAKLTWPCSLPAVLEPAKLTWPCSLLV</sequence>